<protein>
    <submittedName>
        <fullName evidence="2">Uncharacterized protein</fullName>
    </submittedName>
</protein>
<accession>A0ABQ8U750</accession>
<dbReference type="Proteomes" id="UP001141327">
    <property type="component" value="Unassembled WGS sequence"/>
</dbReference>
<name>A0ABQ8U750_9EUKA</name>
<feature type="region of interest" description="Disordered" evidence="1">
    <location>
        <begin position="1"/>
        <end position="34"/>
    </location>
</feature>
<comment type="caution">
    <text evidence="2">The sequence shown here is derived from an EMBL/GenBank/DDBJ whole genome shotgun (WGS) entry which is preliminary data.</text>
</comment>
<reference evidence="2" key="1">
    <citation type="journal article" date="2022" name="bioRxiv">
        <title>Genomics of Preaxostyla Flagellates Illuminates Evolutionary Transitions and the Path Towards Mitochondrial Loss.</title>
        <authorList>
            <person name="Novak L.V.F."/>
            <person name="Treitli S.C."/>
            <person name="Pyrih J."/>
            <person name="Halakuc P."/>
            <person name="Pipaliya S.V."/>
            <person name="Vacek V."/>
            <person name="Brzon O."/>
            <person name="Soukal P."/>
            <person name="Eme L."/>
            <person name="Dacks J.B."/>
            <person name="Karnkowska A."/>
            <person name="Elias M."/>
            <person name="Hampl V."/>
        </authorList>
    </citation>
    <scope>NUCLEOTIDE SEQUENCE</scope>
    <source>
        <strain evidence="2">RCP-MX</strain>
    </source>
</reference>
<evidence type="ECO:0000313" key="2">
    <source>
        <dbReference type="EMBL" id="KAJ4453140.1"/>
    </source>
</evidence>
<sequence length="205" mass="22246">MRLRRSDTFSRSAPLDPMPMCTPSTPGSGPSKKDAEVETSLAALAYFSKSVHALVIPHVLNAPGLHSGLPAAEQDRRRSFGSSLHVCVFSHVLLFSSPSRHGIVDPTGLHDSYRGDLSQEAQQTRTSSCWTSCPWGLGGGPWKTIMDPELRCECGAVVARNDGLGLFADEATFMEESTMDDVQRRMSVEAYARTPAMPPAGGRRR</sequence>
<dbReference type="EMBL" id="JAPMOS010000309">
    <property type="protein sequence ID" value="KAJ4453140.1"/>
    <property type="molecule type" value="Genomic_DNA"/>
</dbReference>
<gene>
    <name evidence="2" type="ORF">PAPYR_12480</name>
</gene>
<keyword evidence="3" id="KW-1185">Reference proteome</keyword>
<evidence type="ECO:0000313" key="3">
    <source>
        <dbReference type="Proteomes" id="UP001141327"/>
    </source>
</evidence>
<evidence type="ECO:0000256" key="1">
    <source>
        <dbReference type="SAM" id="MobiDB-lite"/>
    </source>
</evidence>
<organism evidence="2 3">
    <name type="scientific">Paratrimastix pyriformis</name>
    <dbReference type="NCBI Taxonomy" id="342808"/>
    <lineage>
        <taxon>Eukaryota</taxon>
        <taxon>Metamonada</taxon>
        <taxon>Preaxostyla</taxon>
        <taxon>Paratrimastigidae</taxon>
        <taxon>Paratrimastix</taxon>
    </lineage>
</organism>
<proteinExistence type="predicted"/>